<gene>
    <name evidence="2" type="ORF">ATN00_08185</name>
</gene>
<evidence type="ECO:0000259" key="1">
    <source>
        <dbReference type="Pfam" id="PF01206"/>
    </source>
</evidence>
<dbReference type="EMBL" id="CP013264">
    <property type="protein sequence ID" value="ALR20287.1"/>
    <property type="molecule type" value="Genomic_DNA"/>
</dbReference>
<reference evidence="2 3" key="1">
    <citation type="submission" date="2015-11" db="EMBL/GenBank/DDBJ databases">
        <title>A Two-component Flavoprotein Monooxygenase System MeaXY Responsible for para-Hydroxylation of 2-Methyl-6-ethylaniline and 2,6-Diethylaniline in Sphingobium baderi DE-13.</title>
        <authorList>
            <person name="Cheng M."/>
            <person name="Meng Q."/>
            <person name="Yang Y."/>
            <person name="Chu C."/>
            <person name="Yan X."/>
            <person name="He J."/>
            <person name="Li S."/>
        </authorList>
    </citation>
    <scope>NUCLEOTIDE SEQUENCE [LARGE SCALE GENOMIC DNA]</scope>
    <source>
        <strain evidence="2 3">DE-13</strain>
    </source>
</reference>
<dbReference type="InterPro" id="IPR001455">
    <property type="entry name" value="TusA-like"/>
</dbReference>
<dbReference type="Proteomes" id="UP000056968">
    <property type="component" value="Chromosome"/>
</dbReference>
<dbReference type="OrthoDB" id="9797551at2"/>
<keyword evidence="3" id="KW-1185">Reference proteome</keyword>
<dbReference type="Pfam" id="PF01206">
    <property type="entry name" value="TusA"/>
    <property type="match status" value="1"/>
</dbReference>
<organism evidence="2 3">
    <name type="scientific">Sphingobium baderi</name>
    <dbReference type="NCBI Taxonomy" id="1332080"/>
    <lineage>
        <taxon>Bacteria</taxon>
        <taxon>Pseudomonadati</taxon>
        <taxon>Pseudomonadota</taxon>
        <taxon>Alphaproteobacteria</taxon>
        <taxon>Sphingomonadales</taxon>
        <taxon>Sphingomonadaceae</taxon>
        <taxon>Sphingobium</taxon>
    </lineage>
</organism>
<dbReference type="AlphaFoldDB" id="A0A0S3EXZ0"/>
<proteinExistence type="predicted"/>
<dbReference type="InterPro" id="IPR036868">
    <property type="entry name" value="TusA-like_sf"/>
</dbReference>
<accession>A0A0S3EXZ0</accession>
<dbReference type="SUPFAM" id="SSF64307">
    <property type="entry name" value="SirA-like"/>
    <property type="match status" value="1"/>
</dbReference>
<sequence>MPANSAAPTHVNARGMKCPWPALRAARAMRDADAIIIEADDPIAPGELEALAREQGWAFATMDGGCFSIVRHRETGSRP</sequence>
<evidence type="ECO:0000313" key="2">
    <source>
        <dbReference type="EMBL" id="ALR20287.1"/>
    </source>
</evidence>
<feature type="domain" description="UPF0033" evidence="1">
    <location>
        <begin position="11"/>
        <end position="69"/>
    </location>
</feature>
<dbReference type="STRING" id="1332080.ATN00_08185"/>
<protein>
    <submittedName>
        <fullName evidence="2">Redox protein</fullName>
    </submittedName>
</protein>
<dbReference type="RefSeq" id="WP_062063823.1">
    <property type="nucleotide sequence ID" value="NZ_CP013264.1"/>
</dbReference>
<evidence type="ECO:0000313" key="3">
    <source>
        <dbReference type="Proteomes" id="UP000056968"/>
    </source>
</evidence>
<dbReference type="KEGG" id="sbd:ATN00_08185"/>
<dbReference type="Gene3D" id="3.30.110.40">
    <property type="entry name" value="TusA-like domain"/>
    <property type="match status" value="1"/>
</dbReference>
<name>A0A0S3EXZ0_9SPHN</name>